<reference evidence="1 2" key="1">
    <citation type="submission" date="2024-02" db="EMBL/GenBank/DDBJ databases">
        <authorList>
            <person name="Daric V."/>
            <person name="Darras S."/>
        </authorList>
    </citation>
    <scope>NUCLEOTIDE SEQUENCE [LARGE SCALE GENOMIC DNA]</scope>
</reference>
<gene>
    <name evidence="1" type="ORF">CVLEPA_LOCUS20657</name>
</gene>
<dbReference type="PANTHER" id="PTHR46348:SF1">
    <property type="entry name" value="DELETED IN LUNG AND ESOPHAGEAL CANCER PROTEIN 1"/>
    <property type="match status" value="1"/>
</dbReference>
<keyword evidence="2" id="KW-1185">Reference proteome</keyword>
<dbReference type="Proteomes" id="UP001642483">
    <property type="component" value="Unassembled WGS sequence"/>
</dbReference>
<protein>
    <submittedName>
        <fullName evidence="1">Uncharacterized protein</fullName>
    </submittedName>
</protein>
<proteinExistence type="predicted"/>
<comment type="caution">
    <text evidence="1">The sequence shown here is derived from an EMBL/GenBank/DDBJ whole genome shotgun (WGS) entry which is preliminary data.</text>
</comment>
<name>A0ABP0GDF1_CLALP</name>
<accession>A0ABP0GDF1</accession>
<evidence type="ECO:0000313" key="1">
    <source>
        <dbReference type="EMBL" id="CAK8688664.1"/>
    </source>
</evidence>
<dbReference type="Gene3D" id="2.60.40.10">
    <property type="entry name" value="Immunoglobulins"/>
    <property type="match status" value="1"/>
</dbReference>
<dbReference type="InterPro" id="IPR013783">
    <property type="entry name" value="Ig-like_fold"/>
</dbReference>
<dbReference type="EMBL" id="CAWYQH010000108">
    <property type="protein sequence ID" value="CAK8688664.1"/>
    <property type="molecule type" value="Genomic_DNA"/>
</dbReference>
<evidence type="ECO:0000313" key="2">
    <source>
        <dbReference type="Proteomes" id="UP001642483"/>
    </source>
</evidence>
<dbReference type="InterPro" id="IPR033304">
    <property type="entry name" value="DLEC1"/>
</dbReference>
<organism evidence="1 2">
    <name type="scientific">Clavelina lepadiformis</name>
    <name type="common">Light-bulb sea squirt</name>
    <name type="synonym">Ascidia lepadiformis</name>
    <dbReference type="NCBI Taxonomy" id="159417"/>
    <lineage>
        <taxon>Eukaryota</taxon>
        <taxon>Metazoa</taxon>
        <taxon>Chordata</taxon>
        <taxon>Tunicata</taxon>
        <taxon>Ascidiacea</taxon>
        <taxon>Aplousobranchia</taxon>
        <taxon>Clavelinidae</taxon>
        <taxon>Clavelina</taxon>
    </lineage>
</organism>
<sequence length="175" mass="19266">MSRDLEQLRTGSQIDGLSLEKDNAFGTEKMVYSDILLIRYSNGVAQQHPLEGVVPVPSFRVSTDNIDFGVCFVGQMKHHQVSIVNLSGATTSWRVQFQDVSDTAEGEFQTEPSSGVLDAFVTHTARNKETLTITFVARSECRSEAAMVFEGDLGEPRHVIKVTGSGSFDGQFEMK</sequence>
<dbReference type="PANTHER" id="PTHR46348">
    <property type="entry name" value="DELETED IN LUNG AND ESOPHAGEAL CANCER PROTEIN 1"/>
    <property type="match status" value="1"/>
</dbReference>